<feature type="transmembrane region" description="Helical" evidence="1">
    <location>
        <begin position="6"/>
        <end position="24"/>
    </location>
</feature>
<dbReference type="Proteomes" id="UP000192783">
    <property type="component" value="Unassembled WGS sequence"/>
</dbReference>
<dbReference type="EMBL" id="FWXF01000002">
    <property type="protein sequence ID" value="SMC19053.1"/>
    <property type="molecule type" value="Genomic_DNA"/>
</dbReference>
<protein>
    <recommendedName>
        <fullName evidence="4">Type II secretion system (T2SS), protein M subtype b</fullName>
    </recommendedName>
</protein>
<evidence type="ECO:0000256" key="1">
    <source>
        <dbReference type="SAM" id="Phobius"/>
    </source>
</evidence>
<organism evidence="2 3">
    <name type="scientific">Desulfacinum hydrothermale DSM 13146</name>
    <dbReference type="NCBI Taxonomy" id="1121390"/>
    <lineage>
        <taxon>Bacteria</taxon>
        <taxon>Pseudomonadati</taxon>
        <taxon>Thermodesulfobacteriota</taxon>
        <taxon>Syntrophobacteria</taxon>
        <taxon>Syntrophobacterales</taxon>
        <taxon>Syntrophobacteraceae</taxon>
        <taxon>Desulfacinum</taxon>
    </lineage>
</organism>
<name>A0A1W1X5I0_9BACT</name>
<keyword evidence="1" id="KW-1133">Transmembrane helix</keyword>
<reference evidence="2 3" key="1">
    <citation type="submission" date="2017-04" db="EMBL/GenBank/DDBJ databases">
        <authorList>
            <person name="Afonso C.L."/>
            <person name="Miller P.J."/>
            <person name="Scott M.A."/>
            <person name="Spackman E."/>
            <person name="Goraichik I."/>
            <person name="Dimitrov K.M."/>
            <person name="Suarez D.L."/>
            <person name="Swayne D.E."/>
        </authorList>
    </citation>
    <scope>NUCLEOTIDE SEQUENCE [LARGE SCALE GENOMIC DNA]</scope>
    <source>
        <strain evidence="2 3">DSM 13146</strain>
    </source>
</reference>
<evidence type="ECO:0008006" key="4">
    <source>
        <dbReference type="Google" id="ProtNLM"/>
    </source>
</evidence>
<dbReference type="AlphaFoldDB" id="A0A1W1X5I0"/>
<sequence>MGKRGVILVVVWAMAVLAAWLGWYRQYQAGEAARRVQMAREIQGTYEAVYPLAKDLGRWVRECHLPCKDPRIGWLVLEEELKQLGDRMGLEKIECSVQKGPEVSQLGDPYLRMSVEVALRAEPEKCLAWMAEAERRYPFWEIEKVQVKRSRSRQEDRGLGTIHPGIAQSPDSGSWDVQLTTVFHARIVP</sequence>
<evidence type="ECO:0000313" key="2">
    <source>
        <dbReference type="EMBL" id="SMC19053.1"/>
    </source>
</evidence>
<gene>
    <name evidence="2" type="ORF">SAMN02746041_00608</name>
</gene>
<dbReference type="STRING" id="1121390.SAMN02746041_00608"/>
<evidence type="ECO:0000313" key="3">
    <source>
        <dbReference type="Proteomes" id="UP000192783"/>
    </source>
</evidence>
<proteinExistence type="predicted"/>
<dbReference type="RefSeq" id="WP_084056150.1">
    <property type="nucleotide sequence ID" value="NZ_FWXF01000002.1"/>
</dbReference>
<keyword evidence="3" id="KW-1185">Reference proteome</keyword>
<accession>A0A1W1X5I0</accession>
<keyword evidence="1" id="KW-0472">Membrane</keyword>
<keyword evidence="1" id="KW-0812">Transmembrane</keyword>